<dbReference type="Proteomes" id="UP001642484">
    <property type="component" value="Unassembled WGS sequence"/>
</dbReference>
<dbReference type="InterPro" id="IPR029058">
    <property type="entry name" value="AB_hydrolase_fold"/>
</dbReference>
<dbReference type="PANTHER" id="PTHR12277">
    <property type="entry name" value="ALPHA/BETA HYDROLASE DOMAIN-CONTAINING PROTEIN"/>
    <property type="match status" value="1"/>
</dbReference>
<reference evidence="2 3" key="1">
    <citation type="submission" date="2024-02" db="EMBL/GenBank/DDBJ databases">
        <authorList>
            <person name="Chen Y."/>
            <person name="Shah S."/>
            <person name="Dougan E. K."/>
            <person name="Thang M."/>
            <person name="Chan C."/>
        </authorList>
    </citation>
    <scope>NUCLEOTIDE SEQUENCE [LARGE SCALE GENOMIC DNA]</scope>
</reference>
<comment type="caution">
    <text evidence="2">The sequence shown here is derived from an EMBL/GenBank/DDBJ whole genome shotgun (WGS) entry which is preliminary data.</text>
</comment>
<protein>
    <submittedName>
        <fullName evidence="2">Uncharacterized protein</fullName>
    </submittedName>
</protein>
<dbReference type="SUPFAM" id="SSF53474">
    <property type="entry name" value="alpha/beta-Hydrolases"/>
    <property type="match status" value="1"/>
</dbReference>
<name>A0ABP0IFD5_9DINO</name>
<dbReference type="Gene3D" id="3.40.50.1820">
    <property type="entry name" value="alpha/beta hydrolase"/>
    <property type="match status" value="1"/>
</dbReference>
<feature type="compositionally biased region" description="Basic and acidic residues" evidence="1">
    <location>
        <begin position="343"/>
        <end position="366"/>
    </location>
</feature>
<dbReference type="PANTHER" id="PTHR12277:SF197">
    <property type="entry name" value="CHROMOSOME UNDETERMINED SCAFFOLD_38, WHOLE GENOME SHOTGUN SEQUENCE"/>
    <property type="match status" value="1"/>
</dbReference>
<sequence length="398" mass="44400">MLDNLGNRFVFPAPQPSYGPQSYKRNLCWIPWNSVISPKRVEEGNSGIPCLWFPAPKAATVILFFHANAEDLGMSFAVLRHVRDQFKVNVLAVEYPGYGLLHHMEPSEAAVYEVALTAFRFLVDDIGVRYSQIILFGRSLGSGPAVFLAAQYPVGGLILVSAFTSIRAAVQSIVGRVVAWTFNERFPNSRIIANVSCSTLFIHGEADSLIPAEHSLRLFKRCRARKLLVTPPKMEHNSNLFGDASFLAVPAIHFFGFPGYYTASPPRLAAHLFEDPAKRARLQKSKHEALSSLTKPSWLCDCLAKGDAQHLDVTFCRQENSVEDITIRFHDPSQLESVDPDFGDPKGIEADKEIKEDLEKAPRREDEREEPIVEEVVPHKSGSQRGEEESSVVMSYTT</sequence>
<proteinExistence type="predicted"/>
<organism evidence="2 3">
    <name type="scientific">Durusdinium trenchii</name>
    <dbReference type="NCBI Taxonomy" id="1381693"/>
    <lineage>
        <taxon>Eukaryota</taxon>
        <taxon>Sar</taxon>
        <taxon>Alveolata</taxon>
        <taxon>Dinophyceae</taxon>
        <taxon>Suessiales</taxon>
        <taxon>Symbiodiniaceae</taxon>
        <taxon>Durusdinium</taxon>
    </lineage>
</organism>
<evidence type="ECO:0000313" key="3">
    <source>
        <dbReference type="Proteomes" id="UP001642484"/>
    </source>
</evidence>
<feature type="region of interest" description="Disordered" evidence="1">
    <location>
        <begin position="334"/>
        <end position="398"/>
    </location>
</feature>
<dbReference type="EMBL" id="CAXAMN010002536">
    <property type="protein sequence ID" value="CAK9000085.1"/>
    <property type="molecule type" value="Genomic_DNA"/>
</dbReference>
<keyword evidence="3" id="KW-1185">Reference proteome</keyword>
<dbReference type="GO" id="GO:0016787">
    <property type="term" value="F:hydrolase activity"/>
    <property type="evidence" value="ECO:0007669"/>
    <property type="project" value="UniProtKB-KW"/>
</dbReference>
<evidence type="ECO:0000313" key="2">
    <source>
        <dbReference type="EMBL" id="CAK9000085.1"/>
    </source>
</evidence>
<gene>
    <name evidence="2" type="ORF">CCMP2556_LOCUS5927</name>
</gene>
<evidence type="ECO:0000256" key="1">
    <source>
        <dbReference type="SAM" id="MobiDB-lite"/>
    </source>
</evidence>
<accession>A0ABP0IFD5</accession>